<dbReference type="EMBL" id="CM001220">
    <property type="protein sequence ID" value="KEH30158.1"/>
    <property type="molecule type" value="Genomic_DNA"/>
</dbReference>
<evidence type="ECO:0000313" key="1">
    <source>
        <dbReference type="EMBL" id="KEH30158.1"/>
    </source>
</evidence>
<evidence type="ECO:0000313" key="2">
    <source>
        <dbReference type="EnsemblPlants" id="KEH30158"/>
    </source>
</evidence>
<keyword evidence="3" id="KW-1185">Reference proteome</keyword>
<dbReference type="AlphaFoldDB" id="A0A072UM35"/>
<reference evidence="1 3" key="2">
    <citation type="journal article" date="2014" name="BMC Genomics">
        <title>An improved genome release (version Mt4.0) for the model legume Medicago truncatula.</title>
        <authorList>
            <person name="Tang H."/>
            <person name="Krishnakumar V."/>
            <person name="Bidwell S."/>
            <person name="Rosen B."/>
            <person name="Chan A."/>
            <person name="Zhou S."/>
            <person name="Gentzbittel L."/>
            <person name="Childs K.L."/>
            <person name="Yandell M."/>
            <person name="Gundlach H."/>
            <person name="Mayer K.F."/>
            <person name="Schwartz D.C."/>
            <person name="Town C.D."/>
        </authorList>
    </citation>
    <scope>GENOME REANNOTATION</scope>
    <source>
        <strain evidence="1">A17</strain>
        <strain evidence="2 3">cv. Jemalong A17</strain>
    </source>
</reference>
<reference evidence="1 3" key="1">
    <citation type="journal article" date="2011" name="Nature">
        <title>The Medicago genome provides insight into the evolution of rhizobial symbioses.</title>
        <authorList>
            <person name="Young N.D."/>
            <person name="Debelle F."/>
            <person name="Oldroyd G.E."/>
            <person name="Geurts R."/>
            <person name="Cannon S.B."/>
            <person name="Udvardi M.K."/>
            <person name="Benedito V.A."/>
            <person name="Mayer K.F."/>
            <person name="Gouzy J."/>
            <person name="Schoof H."/>
            <person name="Van de Peer Y."/>
            <person name="Proost S."/>
            <person name="Cook D.R."/>
            <person name="Meyers B.C."/>
            <person name="Spannagl M."/>
            <person name="Cheung F."/>
            <person name="De Mita S."/>
            <person name="Krishnakumar V."/>
            <person name="Gundlach H."/>
            <person name="Zhou S."/>
            <person name="Mudge J."/>
            <person name="Bharti A.K."/>
            <person name="Murray J.D."/>
            <person name="Naoumkina M.A."/>
            <person name="Rosen B."/>
            <person name="Silverstein K.A."/>
            <person name="Tang H."/>
            <person name="Rombauts S."/>
            <person name="Zhao P.X."/>
            <person name="Zhou P."/>
            <person name="Barbe V."/>
            <person name="Bardou P."/>
            <person name="Bechner M."/>
            <person name="Bellec A."/>
            <person name="Berger A."/>
            <person name="Berges H."/>
            <person name="Bidwell S."/>
            <person name="Bisseling T."/>
            <person name="Choisne N."/>
            <person name="Couloux A."/>
            <person name="Denny R."/>
            <person name="Deshpande S."/>
            <person name="Dai X."/>
            <person name="Doyle J.J."/>
            <person name="Dudez A.M."/>
            <person name="Farmer A.D."/>
            <person name="Fouteau S."/>
            <person name="Franken C."/>
            <person name="Gibelin C."/>
            <person name="Gish J."/>
            <person name="Goldstein S."/>
            <person name="Gonzalez A.J."/>
            <person name="Green P.J."/>
            <person name="Hallab A."/>
            <person name="Hartog M."/>
            <person name="Hua A."/>
            <person name="Humphray S.J."/>
            <person name="Jeong D.H."/>
            <person name="Jing Y."/>
            <person name="Jocker A."/>
            <person name="Kenton S.M."/>
            <person name="Kim D.J."/>
            <person name="Klee K."/>
            <person name="Lai H."/>
            <person name="Lang C."/>
            <person name="Lin S."/>
            <person name="Macmil S.L."/>
            <person name="Magdelenat G."/>
            <person name="Matthews L."/>
            <person name="McCorrison J."/>
            <person name="Monaghan E.L."/>
            <person name="Mun J.H."/>
            <person name="Najar F.Z."/>
            <person name="Nicholson C."/>
            <person name="Noirot C."/>
            <person name="O'Bleness M."/>
            <person name="Paule C.R."/>
            <person name="Poulain J."/>
            <person name="Prion F."/>
            <person name="Qin B."/>
            <person name="Qu C."/>
            <person name="Retzel E.F."/>
            <person name="Riddle C."/>
            <person name="Sallet E."/>
            <person name="Samain S."/>
            <person name="Samson N."/>
            <person name="Sanders I."/>
            <person name="Saurat O."/>
            <person name="Scarpelli C."/>
            <person name="Schiex T."/>
            <person name="Segurens B."/>
            <person name="Severin A.J."/>
            <person name="Sherrier D.J."/>
            <person name="Shi R."/>
            <person name="Sims S."/>
            <person name="Singer S.R."/>
            <person name="Sinharoy S."/>
            <person name="Sterck L."/>
            <person name="Viollet A."/>
            <person name="Wang B.B."/>
            <person name="Wang K."/>
            <person name="Wang M."/>
            <person name="Wang X."/>
            <person name="Warfsmann J."/>
            <person name="Weissenbach J."/>
            <person name="White D.D."/>
            <person name="White J.D."/>
            <person name="Wiley G.B."/>
            <person name="Wincker P."/>
            <person name="Xing Y."/>
            <person name="Yang L."/>
            <person name="Yao Z."/>
            <person name="Ying F."/>
            <person name="Zhai J."/>
            <person name="Zhou L."/>
            <person name="Zuber A."/>
            <person name="Denarie J."/>
            <person name="Dixon R.A."/>
            <person name="May G.D."/>
            <person name="Schwartz D.C."/>
            <person name="Rogers J."/>
            <person name="Quetier F."/>
            <person name="Town C.D."/>
            <person name="Roe B.A."/>
        </authorList>
    </citation>
    <scope>NUCLEOTIDE SEQUENCE [LARGE SCALE GENOMIC DNA]</scope>
    <source>
        <strain evidence="1">A17</strain>
        <strain evidence="2 3">cv. Jemalong A17</strain>
    </source>
</reference>
<accession>A0A072UM35</accession>
<reference evidence="2" key="3">
    <citation type="submission" date="2015-04" db="UniProtKB">
        <authorList>
            <consortium name="EnsemblPlants"/>
        </authorList>
    </citation>
    <scope>IDENTIFICATION</scope>
    <source>
        <strain evidence="2">cv. Jemalong A17</strain>
    </source>
</reference>
<proteinExistence type="predicted"/>
<name>A0A072UM35_MEDTR</name>
<organism evidence="1 3">
    <name type="scientific">Medicago truncatula</name>
    <name type="common">Barrel medic</name>
    <name type="synonym">Medicago tribuloides</name>
    <dbReference type="NCBI Taxonomy" id="3880"/>
    <lineage>
        <taxon>Eukaryota</taxon>
        <taxon>Viridiplantae</taxon>
        <taxon>Streptophyta</taxon>
        <taxon>Embryophyta</taxon>
        <taxon>Tracheophyta</taxon>
        <taxon>Spermatophyta</taxon>
        <taxon>Magnoliopsida</taxon>
        <taxon>eudicotyledons</taxon>
        <taxon>Gunneridae</taxon>
        <taxon>Pentapetalae</taxon>
        <taxon>rosids</taxon>
        <taxon>fabids</taxon>
        <taxon>Fabales</taxon>
        <taxon>Fabaceae</taxon>
        <taxon>Papilionoideae</taxon>
        <taxon>50 kb inversion clade</taxon>
        <taxon>NPAAA clade</taxon>
        <taxon>Hologalegina</taxon>
        <taxon>IRL clade</taxon>
        <taxon>Trifolieae</taxon>
        <taxon>Medicago</taxon>
    </lineage>
</organism>
<dbReference type="Proteomes" id="UP000002051">
    <property type="component" value="Chromosome 4"/>
</dbReference>
<sequence>MSRLDRFLLSKEWCVRWPHMIQQALFRGLSYHFPILLLIDEENWVPRLHRMLKDWADLPCYHQFVKDQWQMFQVSGWGGEECDLDLEEVEELHSLSHSLHSLSLINTNILWQNSRLLWLKEWDVKFKFFHGIMSSRRRANTVVTFSVNGFTVEGVDRIRGAVL</sequence>
<dbReference type="EnsemblPlants" id="KEH30158">
    <property type="protein sequence ID" value="KEH30158"/>
    <property type="gene ID" value="MTR_4g063910"/>
</dbReference>
<dbReference type="HOGENOM" id="CLU_1629541_0_0_1"/>
<gene>
    <name evidence="1" type="ordered locus">MTR_4g063910</name>
</gene>
<protein>
    <submittedName>
        <fullName evidence="1 2">Uncharacterized protein</fullName>
    </submittedName>
</protein>
<evidence type="ECO:0000313" key="3">
    <source>
        <dbReference type="Proteomes" id="UP000002051"/>
    </source>
</evidence>